<dbReference type="InterPro" id="IPR046342">
    <property type="entry name" value="CBS_dom_sf"/>
</dbReference>
<keyword evidence="3" id="KW-1003">Cell membrane</keyword>
<dbReference type="InterPro" id="IPR036318">
    <property type="entry name" value="FAD-bd_PCMH-like_sf"/>
</dbReference>
<evidence type="ECO:0000256" key="5">
    <source>
        <dbReference type="ARBA" id="ARBA00022737"/>
    </source>
</evidence>
<gene>
    <name evidence="14" type="ORF">MUN88_11270</name>
</gene>
<evidence type="ECO:0000256" key="6">
    <source>
        <dbReference type="ARBA" id="ARBA00022989"/>
    </source>
</evidence>
<feature type="domain" description="CBS" evidence="12">
    <location>
        <begin position="220"/>
        <end position="279"/>
    </location>
</feature>
<dbReference type="PANTHER" id="PTHR43099:SF2">
    <property type="entry name" value="UPF0053 PROTEIN YRKA"/>
    <property type="match status" value="1"/>
</dbReference>
<feature type="domain" description="CNNM transmembrane" evidence="13">
    <location>
        <begin position="1"/>
        <end position="201"/>
    </location>
</feature>
<dbReference type="Pfam" id="PF01595">
    <property type="entry name" value="CNNM"/>
    <property type="match status" value="1"/>
</dbReference>
<dbReference type="SUPFAM" id="SSF56176">
    <property type="entry name" value="FAD-binding/transporter-associated domain-like"/>
    <property type="match status" value="1"/>
</dbReference>
<keyword evidence="7 9" id="KW-0129">CBS domain</keyword>
<dbReference type="Proteomes" id="UP000831782">
    <property type="component" value="Chromosome"/>
</dbReference>
<evidence type="ECO:0000256" key="8">
    <source>
        <dbReference type="ARBA" id="ARBA00023136"/>
    </source>
</evidence>
<dbReference type="InterPro" id="IPR002550">
    <property type="entry name" value="CNNM"/>
</dbReference>
<name>A0ABY4ER36_9BACI</name>
<evidence type="ECO:0000313" key="15">
    <source>
        <dbReference type="Proteomes" id="UP000831782"/>
    </source>
</evidence>
<dbReference type="Pfam" id="PF00571">
    <property type="entry name" value="CBS"/>
    <property type="match status" value="2"/>
</dbReference>
<keyword evidence="8 10" id="KW-0472">Membrane</keyword>
<dbReference type="Gene3D" id="3.30.465.10">
    <property type="match status" value="1"/>
</dbReference>
<dbReference type="SMART" id="SM01091">
    <property type="entry name" value="CorC_HlyC"/>
    <property type="match status" value="1"/>
</dbReference>
<dbReference type="RefSeq" id="WP_244715051.1">
    <property type="nucleotide sequence ID" value="NZ_CP095072.1"/>
</dbReference>
<dbReference type="InterPro" id="IPR051676">
    <property type="entry name" value="UPF0053_domain"/>
</dbReference>
<evidence type="ECO:0000259" key="12">
    <source>
        <dbReference type="PROSITE" id="PS51371"/>
    </source>
</evidence>
<evidence type="ECO:0000256" key="3">
    <source>
        <dbReference type="ARBA" id="ARBA00022475"/>
    </source>
</evidence>
<evidence type="ECO:0000256" key="1">
    <source>
        <dbReference type="ARBA" id="ARBA00004651"/>
    </source>
</evidence>
<dbReference type="PROSITE" id="PS51846">
    <property type="entry name" value="CNNM"/>
    <property type="match status" value="1"/>
</dbReference>
<dbReference type="SUPFAM" id="SSF54631">
    <property type="entry name" value="CBS-domain pair"/>
    <property type="match status" value="1"/>
</dbReference>
<comment type="subcellular location">
    <subcellularLocation>
        <location evidence="1">Cell membrane</location>
        <topology evidence="1">Multi-pass membrane protein</topology>
    </subcellularLocation>
</comment>
<dbReference type="PROSITE" id="PS51371">
    <property type="entry name" value="CBS"/>
    <property type="match status" value="2"/>
</dbReference>
<dbReference type="Pfam" id="PF03471">
    <property type="entry name" value="CorC_HlyC"/>
    <property type="match status" value="1"/>
</dbReference>
<dbReference type="InterPro" id="IPR044751">
    <property type="entry name" value="Ion_transp-like_CBS"/>
</dbReference>
<evidence type="ECO:0000256" key="11">
    <source>
        <dbReference type="SAM" id="Phobius"/>
    </source>
</evidence>
<dbReference type="InterPro" id="IPR000644">
    <property type="entry name" value="CBS_dom"/>
</dbReference>
<evidence type="ECO:0000256" key="7">
    <source>
        <dbReference type="ARBA" id="ARBA00023122"/>
    </source>
</evidence>
<dbReference type="EMBL" id="CP095072">
    <property type="protein sequence ID" value="UOQ46684.1"/>
    <property type="molecule type" value="Genomic_DNA"/>
</dbReference>
<dbReference type="PANTHER" id="PTHR43099">
    <property type="entry name" value="UPF0053 PROTEIN YRKA"/>
    <property type="match status" value="1"/>
</dbReference>
<feature type="transmembrane region" description="Helical" evidence="11">
    <location>
        <begin position="6"/>
        <end position="28"/>
    </location>
</feature>
<sequence length="438" mass="49576">MLFSFIILVVLILINAFFAASEISLVALNDNKIKKRAEQGDKKSIKLQALLAEPGRFLATIQIGITLAGFMASAFAADRFAGPLAEWLVDIGVPVTLSLLQSIAVVTITILLSYFTLVIGELVPKQLALQKAEAIAYKTVTPLSVLFKISFPFVKILNVSTNLIVKMFGVDPNAKQDEANEEEIRMLVDIGGEKGTIENDEKRMIHNIFEFNDKTVSDVMTHRTDISAINKKDSTEEILMIINEKRYTRFPVYEGDIDHIIGILHIKEMFTFLQSKEESWHHLLRKPYYVMESQPIDTAFRDMRKHNIHIAIVVDEYGGIDGLVTIEDMVEEIVGEILSEHHLPGEDESSSLKKVNEHQYEVEGTTNLYLLEDAFHLELPSEEFETINGFMVHQLGYIPKLHERPTVTYKNVTFKTEEMSDYRIEKVLITLDAGGEKT</sequence>
<accession>A0ABY4ER36</accession>
<protein>
    <submittedName>
        <fullName evidence="14">Hemolysin family protein</fullName>
    </submittedName>
</protein>
<evidence type="ECO:0000256" key="4">
    <source>
        <dbReference type="ARBA" id="ARBA00022692"/>
    </source>
</evidence>
<proteinExistence type="inferred from homology"/>
<comment type="similarity">
    <text evidence="2">Belongs to the UPF0053 family.</text>
</comment>
<keyword evidence="15" id="KW-1185">Reference proteome</keyword>
<dbReference type="CDD" id="cd04590">
    <property type="entry name" value="CBS_pair_CorC_HlyC_assoc"/>
    <property type="match status" value="1"/>
</dbReference>
<keyword evidence="5" id="KW-0677">Repeat</keyword>
<evidence type="ECO:0000259" key="13">
    <source>
        <dbReference type="PROSITE" id="PS51846"/>
    </source>
</evidence>
<evidence type="ECO:0000256" key="10">
    <source>
        <dbReference type="PROSITE-ProRule" id="PRU01193"/>
    </source>
</evidence>
<organism evidence="14 15">
    <name type="scientific">Gracilibacillus caseinilyticus</name>
    <dbReference type="NCBI Taxonomy" id="2932256"/>
    <lineage>
        <taxon>Bacteria</taxon>
        <taxon>Bacillati</taxon>
        <taxon>Bacillota</taxon>
        <taxon>Bacilli</taxon>
        <taxon>Bacillales</taxon>
        <taxon>Bacillaceae</taxon>
        <taxon>Gracilibacillus</taxon>
    </lineage>
</organism>
<dbReference type="Gene3D" id="3.10.580.10">
    <property type="entry name" value="CBS-domain"/>
    <property type="match status" value="1"/>
</dbReference>
<feature type="transmembrane region" description="Helical" evidence="11">
    <location>
        <begin position="97"/>
        <end position="123"/>
    </location>
</feature>
<feature type="domain" description="CBS" evidence="12">
    <location>
        <begin position="283"/>
        <end position="340"/>
    </location>
</feature>
<dbReference type="InterPro" id="IPR016169">
    <property type="entry name" value="FAD-bd_PCMH_sub2"/>
</dbReference>
<evidence type="ECO:0000313" key="14">
    <source>
        <dbReference type="EMBL" id="UOQ46684.1"/>
    </source>
</evidence>
<dbReference type="InterPro" id="IPR005170">
    <property type="entry name" value="Transptr-assoc_dom"/>
</dbReference>
<keyword evidence="6 10" id="KW-1133">Transmembrane helix</keyword>
<evidence type="ECO:0000256" key="9">
    <source>
        <dbReference type="PROSITE-ProRule" id="PRU00703"/>
    </source>
</evidence>
<reference evidence="14 15" key="1">
    <citation type="submission" date="2022-04" db="EMBL/GenBank/DDBJ databases">
        <title>Gracilibacillus sp. isolated from saltern.</title>
        <authorList>
            <person name="Won M."/>
            <person name="Lee C.-M."/>
            <person name="Woen H.-Y."/>
            <person name="Kwon S.-W."/>
        </authorList>
    </citation>
    <scope>NUCLEOTIDE SEQUENCE [LARGE SCALE GENOMIC DNA]</scope>
    <source>
        <strain evidence="14 15">SSWR10-1</strain>
    </source>
</reference>
<evidence type="ECO:0000256" key="2">
    <source>
        <dbReference type="ARBA" id="ARBA00006337"/>
    </source>
</evidence>
<keyword evidence="4 10" id="KW-0812">Transmembrane</keyword>
<feature type="transmembrane region" description="Helical" evidence="11">
    <location>
        <begin position="57"/>
        <end position="77"/>
    </location>
</feature>